<evidence type="ECO:0000313" key="2">
    <source>
        <dbReference type="EMBL" id="MPM70191.1"/>
    </source>
</evidence>
<keyword evidence="1" id="KW-0472">Membrane</keyword>
<proteinExistence type="predicted"/>
<evidence type="ECO:0000256" key="1">
    <source>
        <dbReference type="SAM" id="Phobius"/>
    </source>
</evidence>
<protein>
    <recommendedName>
        <fullName evidence="3">DUF1385 domain-containing protein</fullName>
    </recommendedName>
</protein>
<dbReference type="InterPro" id="IPR010787">
    <property type="entry name" value="DUF1385"/>
</dbReference>
<keyword evidence="1" id="KW-0812">Transmembrane</keyword>
<dbReference type="AlphaFoldDB" id="A0A645BZS7"/>
<sequence length="328" mass="37182">MRLMSKTFYGGQAVIEGVMMRGKKVYATAVRTPDGEIAVEKKENETILGRYKLFTYPIFRGMSAFVDSLIMGTKILMRSAVVAGEDDEEEPSKFEKKLMDKYGSKLTDYMMYFSVAVSMIIAILLFFLLPVFLGSFFNRYIDGTYMLGIIEGLIRIIIFLMYIFLISRMKEIKRVFEYHGAEHKTINCFESGKALSVENVKKCSRMHKRCGTSFLLIVMVVSMVVFVFVRTDNIGMRMVSRIVLVPFISGISYEIIKWAGRSDSMFVKIVSAPGMCLQKLTTSEPEDDEIECAVAALVSVLEAEEPGAVPEYSVKWNYLTEEVKSEEA</sequence>
<accession>A0A645BZS7</accession>
<feature type="transmembrane region" description="Helical" evidence="1">
    <location>
        <begin position="210"/>
        <end position="229"/>
    </location>
</feature>
<name>A0A645BZS7_9ZZZZ</name>
<organism evidence="2">
    <name type="scientific">bioreactor metagenome</name>
    <dbReference type="NCBI Taxonomy" id="1076179"/>
    <lineage>
        <taxon>unclassified sequences</taxon>
        <taxon>metagenomes</taxon>
        <taxon>ecological metagenomes</taxon>
    </lineage>
</organism>
<reference evidence="2" key="1">
    <citation type="submission" date="2019-08" db="EMBL/GenBank/DDBJ databases">
        <authorList>
            <person name="Kucharzyk K."/>
            <person name="Murdoch R.W."/>
            <person name="Higgins S."/>
            <person name="Loffler F."/>
        </authorList>
    </citation>
    <scope>NUCLEOTIDE SEQUENCE</scope>
</reference>
<feature type="transmembrane region" description="Helical" evidence="1">
    <location>
        <begin position="235"/>
        <end position="256"/>
    </location>
</feature>
<dbReference type="EMBL" id="VSSQ01023332">
    <property type="protein sequence ID" value="MPM70191.1"/>
    <property type="molecule type" value="Genomic_DNA"/>
</dbReference>
<dbReference type="PANTHER" id="PTHR42867">
    <property type="entry name" value="MEMBRANE PROTEIN-RELATED"/>
    <property type="match status" value="1"/>
</dbReference>
<dbReference type="PANTHER" id="PTHR42867:SF1">
    <property type="entry name" value="MEMBRANE PROTEIN-RELATED"/>
    <property type="match status" value="1"/>
</dbReference>
<dbReference type="Pfam" id="PF07136">
    <property type="entry name" value="DUF1385"/>
    <property type="match status" value="1"/>
</dbReference>
<evidence type="ECO:0008006" key="3">
    <source>
        <dbReference type="Google" id="ProtNLM"/>
    </source>
</evidence>
<gene>
    <name evidence="2" type="ORF">SDC9_117144</name>
</gene>
<comment type="caution">
    <text evidence="2">The sequence shown here is derived from an EMBL/GenBank/DDBJ whole genome shotgun (WGS) entry which is preliminary data.</text>
</comment>
<keyword evidence="1" id="KW-1133">Transmembrane helix</keyword>
<feature type="transmembrane region" description="Helical" evidence="1">
    <location>
        <begin position="145"/>
        <end position="165"/>
    </location>
</feature>
<feature type="transmembrane region" description="Helical" evidence="1">
    <location>
        <begin position="109"/>
        <end position="133"/>
    </location>
</feature>